<organism evidence="3 4">
    <name type="scientific">Tumebacillus amylolyticus</name>
    <dbReference type="NCBI Taxonomy" id="2801339"/>
    <lineage>
        <taxon>Bacteria</taxon>
        <taxon>Bacillati</taxon>
        <taxon>Bacillota</taxon>
        <taxon>Bacilli</taxon>
        <taxon>Bacillales</taxon>
        <taxon>Alicyclobacillaceae</taxon>
        <taxon>Tumebacillus</taxon>
    </lineage>
</organism>
<proteinExistence type="predicted"/>
<keyword evidence="2" id="KW-0732">Signal</keyword>
<feature type="compositionally biased region" description="Low complexity" evidence="1">
    <location>
        <begin position="383"/>
        <end position="399"/>
    </location>
</feature>
<sequence length="399" mass="41100">MKKFTKYAVALATVVALGGTATYAMAATSTTTNKTATNDQQQKGKGHGEFFNQNNTELQTLLKLSADELTTQLKAGKSLADIASAQGVDKQAVIDLLVKQDAAHIDQDVKDGKLTADQATQMKANSVQHATDQVDGKGGFGGPGGKRGGHGGPGGPGFHLENNTDLQTLLKLSADELTTQLKAGKSLADIASAQGVDKQAVIDLLVKQDAAHIDQDVKDGKLTADQATQCKANSVQHATDEVDGKGGFGGPGGDRDGHEGPGGPGFRLENNTDLQTLLKLSADELTTQLKAGKSLADIASAQGVEKQAVIDLLVKQDAAHLDQDVKDGKLTAEQAAQMKTDSVQHATDQVEGKGGFGGKGGKGGKGGFGGDHGQRGGHGAPNGQQGQSQTQQPSTQTQQ</sequence>
<reference evidence="3 4" key="1">
    <citation type="submission" date="2021-01" db="EMBL/GenBank/DDBJ databases">
        <title>Tumebacillus sp. strain ITR2 16S ribosomal RNA gene Genome sequencing and assembly.</title>
        <authorList>
            <person name="Kang M."/>
        </authorList>
    </citation>
    <scope>NUCLEOTIDE SEQUENCE [LARGE SCALE GENOMIC DNA]</scope>
    <source>
        <strain evidence="3 4">ITR2</strain>
    </source>
</reference>
<evidence type="ECO:0000256" key="2">
    <source>
        <dbReference type="SAM" id="SignalP"/>
    </source>
</evidence>
<feature type="region of interest" description="Disordered" evidence="1">
    <location>
        <begin position="126"/>
        <end position="157"/>
    </location>
</feature>
<feature type="compositionally biased region" description="Gly residues" evidence="1">
    <location>
        <begin position="136"/>
        <end position="157"/>
    </location>
</feature>
<dbReference type="RefSeq" id="WP_201630213.1">
    <property type="nucleotide sequence ID" value="NZ_JAEQNB010000001.1"/>
</dbReference>
<feature type="signal peptide" evidence="2">
    <location>
        <begin position="1"/>
        <end position="26"/>
    </location>
</feature>
<dbReference type="EMBL" id="JAEQNB010000001">
    <property type="protein sequence ID" value="MBL0385091.1"/>
    <property type="molecule type" value="Genomic_DNA"/>
</dbReference>
<feature type="compositionally biased region" description="Gly residues" evidence="1">
    <location>
        <begin position="352"/>
        <end position="380"/>
    </location>
</feature>
<evidence type="ECO:0008006" key="5">
    <source>
        <dbReference type="Google" id="ProtNLM"/>
    </source>
</evidence>
<gene>
    <name evidence="3" type="ORF">JJB07_00405</name>
</gene>
<protein>
    <recommendedName>
        <fullName evidence="5">LysM domain-containing protein</fullName>
    </recommendedName>
</protein>
<accession>A0ABS1J495</accession>
<feature type="chain" id="PRO_5046424057" description="LysM domain-containing protein" evidence="2">
    <location>
        <begin position="27"/>
        <end position="399"/>
    </location>
</feature>
<feature type="region of interest" description="Disordered" evidence="1">
    <location>
        <begin position="338"/>
        <end position="399"/>
    </location>
</feature>
<evidence type="ECO:0000313" key="3">
    <source>
        <dbReference type="EMBL" id="MBL0385091.1"/>
    </source>
</evidence>
<dbReference type="Proteomes" id="UP000602284">
    <property type="component" value="Unassembled WGS sequence"/>
</dbReference>
<name>A0ABS1J495_9BACL</name>
<evidence type="ECO:0000313" key="4">
    <source>
        <dbReference type="Proteomes" id="UP000602284"/>
    </source>
</evidence>
<feature type="region of interest" description="Disordered" evidence="1">
    <location>
        <begin position="232"/>
        <end position="270"/>
    </location>
</feature>
<comment type="caution">
    <text evidence="3">The sequence shown here is derived from an EMBL/GenBank/DDBJ whole genome shotgun (WGS) entry which is preliminary data.</text>
</comment>
<feature type="compositionally biased region" description="Polar residues" evidence="1">
    <location>
        <begin position="338"/>
        <end position="347"/>
    </location>
</feature>
<evidence type="ECO:0000256" key="1">
    <source>
        <dbReference type="SAM" id="MobiDB-lite"/>
    </source>
</evidence>
<keyword evidence="4" id="KW-1185">Reference proteome</keyword>